<dbReference type="EMBL" id="SMRT01000014">
    <property type="protein sequence ID" value="TDF94081.1"/>
    <property type="molecule type" value="Genomic_DNA"/>
</dbReference>
<keyword evidence="2" id="KW-0472">Membrane</keyword>
<feature type="transmembrane region" description="Helical" evidence="2">
    <location>
        <begin position="41"/>
        <end position="63"/>
    </location>
</feature>
<dbReference type="InterPro" id="IPR051266">
    <property type="entry name" value="CLCR"/>
</dbReference>
<dbReference type="InterPro" id="IPR036465">
    <property type="entry name" value="vWFA_dom_sf"/>
</dbReference>
<sequence length="432" mass="46916">MKRRKWNGLLTIMSVVGGVIGFMIGELMLDRWEGTMHETVLMGLYFGQLALVTGLCCLLAEMISPRLNGRSWRLRYARDGWKLLVPATLLMLFAAGALAQLIYGLQLGNRDKPQDYVLLLDISESMTSTDPDKRSLKAAESLIRRMDDGKRVAVYTFNERPQQVYPLTSLKGDGAREQIAAKLKAVGEPIGSTNIGLALTEAMRHMEQQRLPNRRAAVILISDGFSEVDTAKVLEPYRQQRTQVHTVGIDSSEQEGVRLLQSIASETGGTFHDVKRVDGITAAFDEIYLNGQRWHLMNERAGAAASDGYHGVLRVALVLLLGSLLGLSLGIVFDNRYLAQSFAIGGAVAGLIAGILLETGLQGSAEPLLARGFADVTLAFVLSLSTLLVAVTDPGAGPGTGRRSDGFQGREGRGESSLIGSRKSGTVRKQFR</sequence>
<evidence type="ECO:0000259" key="3">
    <source>
        <dbReference type="PROSITE" id="PS50234"/>
    </source>
</evidence>
<comment type="caution">
    <text evidence="4">The sequence shown here is derived from an EMBL/GenBank/DDBJ whole genome shotgun (WGS) entry which is preliminary data.</text>
</comment>
<feature type="transmembrane region" description="Helical" evidence="2">
    <location>
        <begin position="83"/>
        <end position="105"/>
    </location>
</feature>
<dbReference type="RefSeq" id="WP_133233172.1">
    <property type="nucleotide sequence ID" value="NZ_SMRT01000014.1"/>
</dbReference>
<dbReference type="Proteomes" id="UP000295636">
    <property type="component" value="Unassembled WGS sequence"/>
</dbReference>
<feature type="transmembrane region" description="Helical" evidence="2">
    <location>
        <begin position="369"/>
        <end position="391"/>
    </location>
</feature>
<feature type="region of interest" description="Disordered" evidence="1">
    <location>
        <begin position="397"/>
        <end position="432"/>
    </location>
</feature>
<keyword evidence="5" id="KW-1185">Reference proteome</keyword>
<feature type="transmembrane region" description="Helical" evidence="2">
    <location>
        <begin position="6"/>
        <end position="29"/>
    </location>
</feature>
<dbReference type="SUPFAM" id="SSF53300">
    <property type="entry name" value="vWA-like"/>
    <property type="match status" value="1"/>
</dbReference>
<reference evidence="4 5" key="1">
    <citation type="submission" date="2019-03" db="EMBL/GenBank/DDBJ databases">
        <title>This is whole genome sequence of Paenibacillus sp MS74 strain.</title>
        <authorList>
            <person name="Trinh H.N."/>
        </authorList>
    </citation>
    <scope>NUCLEOTIDE SEQUENCE [LARGE SCALE GENOMIC DNA]</scope>
    <source>
        <strain evidence="4 5">MS74</strain>
    </source>
</reference>
<keyword evidence="2" id="KW-1133">Transmembrane helix</keyword>
<accession>A0A4R5KFD1</accession>
<keyword evidence="2" id="KW-0812">Transmembrane</keyword>
<dbReference type="Pfam" id="PF00092">
    <property type="entry name" value="VWA"/>
    <property type="match status" value="1"/>
</dbReference>
<gene>
    <name evidence="4" type="ORF">E1757_24615</name>
</gene>
<dbReference type="PANTHER" id="PTHR10579">
    <property type="entry name" value="CALCIUM-ACTIVATED CHLORIDE CHANNEL REGULATOR"/>
    <property type="match status" value="1"/>
</dbReference>
<feature type="compositionally biased region" description="Basic and acidic residues" evidence="1">
    <location>
        <begin position="402"/>
        <end position="414"/>
    </location>
</feature>
<organism evidence="4 5">
    <name type="scientific">Paenibacillus piri</name>
    <dbReference type="NCBI Taxonomy" id="2547395"/>
    <lineage>
        <taxon>Bacteria</taxon>
        <taxon>Bacillati</taxon>
        <taxon>Bacillota</taxon>
        <taxon>Bacilli</taxon>
        <taxon>Bacillales</taxon>
        <taxon>Paenibacillaceae</taxon>
        <taxon>Paenibacillus</taxon>
    </lineage>
</organism>
<evidence type="ECO:0000256" key="2">
    <source>
        <dbReference type="SAM" id="Phobius"/>
    </source>
</evidence>
<dbReference type="InterPro" id="IPR002035">
    <property type="entry name" value="VWF_A"/>
</dbReference>
<feature type="domain" description="VWFA" evidence="3">
    <location>
        <begin position="115"/>
        <end position="287"/>
    </location>
</feature>
<dbReference type="Gene3D" id="3.40.50.410">
    <property type="entry name" value="von Willebrand factor, type A domain"/>
    <property type="match status" value="1"/>
</dbReference>
<evidence type="ECO:0000313" key="4">
    <source>
        <dbReference type="EMBL" id="TDF94081.1"/>
    </source>
</evidence>
<evidence type="ECO:0000256" key="1">
    <source>
        <dbReference type="SAM" id="MobiDB-lite"/>
    </source>
</evidence>
<dbReference type="OrthoDB" id="6206554at2"/>
<dbReference type="AlphaFoldDB" id="A0A4R5KFD1"/>
<proteinExistence type="predicted"/>
<dbReference type="PANTHER" id="PTHR10579:SF57">
    <property type="entry name" value="OS11G0687100 PROTEIN"/>
    <property type="match status" value="1"/>
</dbReference>
<dbReference type="SMART" id="SM00327">
    <property type="entry name" value="VWA"/>
    <property type="match status" value="1"/>
</dbReference>
<protein>
    <submittedName>
        <fullName evidence="4">VWA domain-containing protein</fullName>
    </submittedName>
</protein>
<feature type="transmembrane region" description="Helical" evidence="2">
    <location>
        <begin position="312"/>
        <end position="331"/>
    </location>
</feature>
<dbReference type="CDD" id="cd00198">
    <property type="entry name" value="vWFA"/>
    <property type="match status" value="1"/>
</dbReference>
<name>A0A4R5KFD1_9BACL</name>
<feature type="transmembrane region" description="Helical" evidence="2">
    <location>
        <begin position="337"/>
        <end position="357"/>
    </location>
</feature>
<evidence type="ECO:0000313" key="5">
    <source>
        <dbReference type="Proteomes" id="UP000295636"/>
    </source>
</evidence>
<dbReference type="PROSITE" id="PS50234">
    <property type="entry name" value="VWFA"/>
    <property type="match status" value="1"/>
</dbReference>